<dbReference type="EMBL" id="LT550139">
    <property type="protein sequence ID" value="SAL95093.1"/>
    <property type="molecule type" value="Genomic_DNA"/>
</dbReference>
<dbReference type="InParanoid" id="A0A163ITU4"/>
<reference evidence="1" key="1">
    <citation type="submission" date="2016-04" db="EMBL/GenBank/DDBJ databases">
        <authorList>
            <person name="Evans L.H."/>
            <person name="Alamgir A."/>
            <person name="Owens N."/>
            <person name="Weber N.D."/>
            <person name="Virtaneva K."/>
            <person name="Barbian K."/>
            <person name="Babar A."/>
            <person name="Rosenke K."/>
        </authorList>
    </citation>
    <scope>NUCLEOTIDE SEQUENCE [LARGE SCALE GENOMIC DNA]</scope>
    <source>
        <strain evidence="1">CBS 101.48</strain>
    </source>
</reference>
<dbReference type="AlphaFoldDB" id="A0A163ITU4"/>
<organism evidence="1">
    <name type="scientific">Absidia glauca</name>
    <name type="common">Pin mould</name>
    <dbReference type="NCBI Taxonomy" id="4829"/>
    <lineage>
        <taxon>Eukaryota</taxon>
        <taxon>Fungi</taxon>
        <taxon>Fungi incertae sedis</taxon>
        <taxon>Mucoromycota</taxon>
        <taxon>Mucoromycotina</taxon>
        <taxon>Mucoromycetes</taxon>
        <taxon>Mucorales</taxon>
        <taxon>Cunninghamellaceae</taxon>
        <taxon>Absidia</taxon>
    </lineage>
</organism>
<sequence length="96" mass="10295">MGSTFQSGCVMNLNALHISNPDIHASIHESSIHPSPHPSSPEVLSSLDNGTILSQLIKYPHQLVVAADNSWSPLVLPRIAAGNRVTVCGFVIKDEK</sequence>
<evidence type="ECO:0000313" key="2">
    <source>
        <dbReference type="Proteomes" id="UP000078561"/>
    </source>
</evidence>
<accession>A0A163ITU4</accession>
<proteinExistence type="predicted"/>
<dbReference type="Proteomes" id="UP000078561">
    <property type="component" value="Unassembled WGS sequence"/>
</dbReference>
<gene>
    <name evidence="1" type="primary">ABSGL_00392.1 scaffold 496</name>
</gene>
<name>A0A163ITU4_ABSGL</name>
<protein>
    <submittedName>
        <fullName evidence="1">Uncharacterized protein</fullName>
    </submittedName>
</protein>
<keyword evidence="2" id="KW-1185">Reference proteome</keyword>
<evidence type="ECO:0000313" key="1">
    <source>
        <dbReference type="EMBL" id="SAL95093.1"/>
    </source>
</evidence>